<dbReference type="Proteomes" id="UP000257451">
    <property type="component" value="Unassembled WGS sequence"/>
</dbReference>
<sequence>MADLAPALEPLTPEKWFRRLSGMFVEPTRPPWQDGLQRPSTVAYADGLSPCQGSVSRYATPRHKFLDTLWSYYVGDPPLPQIEPEYHDVFRSVLRKSRSNYAPMCVAAMLDRLELQAVSTFVDSDTDGDDLAAEIMDETGFAAFSKDLFAYGFGMGESYGMVVPGGPGDPVLSNGRPSPSIHAIDPRRCIGVPDWRNPVRLSAALVRQYDPIMEQNIAFLFLPGWKWTLRWDTGKRKWDLVSERPEPVVGLEKLGGIPIVRFDNLNGMGEYEPHLDVLDRIIDTTLQRIIGFWYQALRQRALRGDEDEEEEEDSPDAAAAEPIDYDKLFRAGPGALWRIPKEFEIWESQQTDFGPLLTGKRDDVQEFAAVSSTPLHLISPDAAKGSAEGAGLLREALTAKVRDRRARFTPSLKLLWRMAFAFAGESERGKRMRLHWGPIEFRTLAEQASASSQAQGTLSTEDRCERIWQMPPDETARNMQRLTAEDLLRAPAPGQPAQTSPGAGELAPATALAGSATGDDGAR</sequence>
<dbReference type="AlphaFoldDB" id="A0A2Z5YK68"/>
<dbReference type="EMBL" id="PEDF01000080">
    <property type="protein sequence ID" value="RFZ41395.1"/>
    <property type="molecule type" value="Genomic_DNA"/>
</dbReference>
<gene>
    <name evidence="1" type="ORF">DAVIS_02664</name>
</gene>
<reference evidence="1 2" key="1">
    <citation type="journal article" date="2018" name="Sci. Rep.">
        <title>Extensive genomic diversity among Mycobacterium marinum strains revealed by whole genome sequencing.</title>
        <authorList>
            <person name="Das S."/>
            <person name="Pettersson B.M."/>
            <person name="Behra P.R."/>
            <person name="Mallick A."/>
            <person name="Cheramie M."/>
            <person name="Ramesh M."/>
            <person name="Shirreff L."/>
            <person name="DuCote T."/>
            <person name="Dasgupta S."/>
            <person name="Ennis D.G."/>
            <person name="Kirsebom L.A."/>
        </authorList>
    </citation>
    <scope>NUCLEOTIDE SEQUENCE [LARGE SCALE GENOMIC DNA]</scope>
    <source>
        <strain evidence="1 2">Davis1</strain>
    </source>
</reference>
<accession>A0A2Z5YK68</accession>
<organism evidence="1 2">
    <name type="scientific">Mycobacterium marinum</name>
    <dbReference type="NCBI Taxonomy" id="1781"/>
    <lineage>
        <taxon>Bacteria</taxon>
        <taxon>Bacillati</taxon>
        <taxon>Actinomycetota</taxon>
        <taxon>Actinomycetes</taxon>
        <taxon>Mycobacteriales</taxon>
        <taxon>Mycobacteriaceae</taxon>
        <taxon>Mycobacterium</taxon>
        <taxon>Mycobacterium ulcerans group</taxon>
    </lineage>
</organism>
<dbReference type="RefSeq" id="WP_012395498.1">
    <property type="nucleotide sequence ID" value="NZ_CAXLAS010000025.1"/>
</dbReference>
<evidence type="ECO:0000313" key="1">
    <source>
        <dbReference type="EMBL" id="RFZ41395.1"/>
    </source>
</evidence>
<comment type="caution">
    <text evidence="1">The sequence shown here is derived from an EMBL/GenBank/DDBJ whole genome shotgun (WGS) entry which is preliminary data.</text>
</comment>
<dbReference type="OMA" id="IWESATT"/>
<protein>
    <submittedName>
        <fullName evidence="1">Phage portal protein, SPP1 Gp6-like</fullName>
    </submittedName>
</protein>
<evidence type="ECO:0000313" key="2">
    <source>
        <dbReference type="Proteomes" id="UP000257451"/>
    </source>
</evidence>
<proteinExistence type="predicted"/>
<name>A0A2Z5YK68_MYCMR</name>